<dbReference type="EMBL" id="JACHFL010000001">
    <property type="protein sequence ID" value="MBB5361021.1"/>
    <property type="molecule type" value="Genomic_DNA"/>
</dbReference>
<name>A0A7W8NC74_9DEIO</name>
<organism evidence="1 2">
    <name type="scientific">Deinococcus humi</name>
    <dbReference type="NCBI Taxonomy" id="662880"/>
    <lineage>
        <taxon>Bacteria</taxon>
        <taxon>Thermotogati</taxon>
        <taxon>Deinococcota</taxon>
        <taxon>Deinococci</taxon>
        <taxon>Deinococcales</taxon>
        <taxon>Deinococcaceae</taxon>
        <taxon>Deinococcus</taxon>
    </lineage>
</organism>
<dbReference type="RefSeq" id="WP_184126989.1">
    <property type="nucleotide sequence ID" value="NZ_JACHFL010000001.1"/>
</dbReference>
<sequence length="116" mass="12480">MNDRLALPAAAALAFLTLALWLYLLLFQAAGVQVANRSGVVIGGLTVCQNGGDCLHRAHLWPHQTWRVPLDRTTGKPIRLTVHAAGGQRQSVAHVPETARSRPSFVVGQGGRIQVQ</sequence>
<reference evidence="1 2" key="1">
    <citation type="submission" date="2020-08" db="EMBL/GenBank/DDBJ databases">
        <title>Genomic Encyclopedia of Type Strains, Phase IV (KMG-IV): sequencing the most valuable type-strain genomes for metagenomic binning, comparative biology and taxonomic classification.</title>
        <authorList>
            <person name="Goeker M."/>
        </authorList>
    </citation>
    <scope>NUCLEOTIDE SEQUENCE [LARGE SCALE GENOMIC DNA]</scope>
    <source>
        <strain evidence="1 2">DSM 27939</strain>
    </source>
</reference>
<evidence type="ECO:0000313" key="2">
    <source>
        <dbReference type="Proteomes" id="UP000552709"/>
    </source>
</evidence>
<gene>
    <name evidence="1" type="ORF">HNQ08_000092</name>
</gene>
<evidence type="ECO:0000313" key="1">
    <source>
        <dbReference type="EMBL" id="MBB5361021.1"/>
    </source>
</evidence>
<protein>
    <submittedName>
        <fullName evidence="1">Uncharacterized protein</fullName>
    </submittedName>
</protein>
<dbReference type="Proteomes" id="UP000552709">
    <property type="component" value="Unassembled WGS sequence"/>
</dbReference>
<comment type="caution">
    <text evidence="1">The sequence shown here is derived from an EMBL/GenBank/DDBJ whole genome shotgun (WGS) entry which is preliminary data.</text>
</comment>
<dbReference type="AlphaFoldDB" id="A0A7W8NC74"/>
<proteinExistence type="predicted"/>
<keyword evidence="2" id="KW-1185">Reference proteome</keyword>
<accession>A0A7W8NC74</accession>